<dbReference type="SUPFAM" id="SSF109604">
    <property type="entry name" value="HD-domain/PDEase-like"/>
    <property type="match status" value="1"/>
</dbReference>
<protein>
    <submittedName>
        <fullName evidence="4">Putative PAS/PAC sensor protein</fullName>
    </submittedName>
</protein>
<evidence type="ECO:0000256" key="1">
    <source>
        <dbReference type="SAM" id="Phobius"/>
    </source>
</evidence>
<feature type="domain" description="HD-GYP" evidence="3">
    <location>
        <begin position="501"/>
        <end position="695"/>
    </location>
</feature>
<dbReference type="Gene3D" id="1.10.3210.10">
    <property type="entry name" value="Hypothetical protein af1432"/>
    <property type="match status" value="1"/>
</dbReference>
<feature type="domain" description="PAS" evidence="2">
    <location>
        <begin position="379"/>
        <end position="449"/>
    </location>
</feature>
<sequence>MDEAPDFMSEDERALENRARRATLLSLAAVAGVALLLAVAAFVAVQRERARELVGWQVRLGLVADSRALDVGRWVEARFAVLNGIAQNASVQLYMTNLELGAPSADAVEGQYLRNLLDATAMREGFLAQGQTAIDANVAPSGESGLALIDAQMRPIAATPGMPVPPPELFAAAREAAAGRPGLMDLVIGATGKPVLGFAVPVYAIQGDPGISPALGFVVGLKVAGVDFFDRLRQPGDVEPTAENLLVRESAGQIDYLSPLADGTPVLKRRLAVDTPDLAAAFAVRNPGGFATLRDYRGREVLTTGRVVPQTPWTVVRKIDREAALAASDRRLTVTYAVILAVIVAAMAGAIALWRHGSSIRVSRLAIRHKLASEMFEGLLQFVRTITDSQPAQIVCSDAEGRITFANRPFAETWGIAVTATKGKPLADVIGPATAKPIEEANRRVLATGEPESQIVAVERDGRPLMWSIQHVAVAAAPHRPPSALAVISDVTELDAARRHSEAMLAQLVAALVALVDRRDPYSARQSARTAAVSAEIAAEMGLSDTEIATARQAGQLMNVGKIIVPRETLVRSGPLSAEERETLSHAFAESAAIVADVPFGGPVAETIRQIGEHWDGSGPLGLAGEGILVTARVVAVANAFVAMVSPRAYRGALAFDDACRALREHQDKAFDRRPVSALIHILENRGGVERWAHFREPTA</sequence>
<dbReference type="NCBIfam" id="TIGR00229">
    <property type="entry name" value="sensory_box"/>
    <property type="match status" value="1"/>
</dbReference>
<dbReference type="PANTHER" id="PTHR45228:SF4">
    <property type="entry name" value="LIPOPROTEIN"/>
    <property type="match status" value="1"/>
</dbReference>
<dbReference type="InterPro" id="IPR000014">
    <property type="entry name" value="PAS"/>
</dbReference>
<feature type="transmembrane region" description="Helical" evidence="1">
    <location>
        <begin position="334"/>
        <end position="354"/>
    </location>
</feature>
<keyword evidence="1" id="KW-0472">Membrane</keyword>
<dbReference type="InterPro" id="IPR037522">
    <property type="entry name" value="HD_GYP_dom"/>
</dbReference>
<proteinExistence type="predicted"/>
<accession>A0A212J723</accession>
<reference evidence="4" key="1">
    <citation type="submission" date="2016-04" db="EMBL/GenBank/DDBJ databases">
        <authorList>
            <person name="Evans L.H."/>
            <person name="Alamgir A."/>
            <person name="Owens N."/>
            <person name="Weber N.D."/>
            <person name="Virtaneva K."/>
            <person name="Barbian K."/>
            <person name="Babar A."/>
            <person name="Rosenke K."/>
        </authorList>
    </citation>
    <scope>NUCLEOTIDE SEQUENCE</scope>
    <source>
        <strain evidence="4">86</strain>
    </source>
</reference>
<dbReference type="Gene3D" id="3.30.450.20">
    <property type="entry name" value="PAS domain"/>
    <property type="match status" value="1"/>
</dbReference>
<dbReference type="InterPro" id="IPR052020">
    <property type="entry name" value="Cyclic_di-GMP/3'3'-cGAMP_PDE"/>
</dbReference>
<evidence type="ECO:0000259" key="3">
    <source>
        <dbReference type="PROSITE" id="PS51832"/>
    </source>
</evidence>
<dbReference type="InterPro" id="IPR035965">
    <property type="entry name" value="PAS-like_dom_sf"/>
</dbReference>
<dbReference type="PROSITE" id="PS51832">
    <property type="entry name" value="HD_GYP"/>
    <property type="match status" value="1"/>
</dbReference>
<dbReference type="EMBL" id="FLUO01000001">
    <property type="protein sequence ID" value="SBV95015.1"/>
    <property type="molecule type" value="Genomic_DNA"/>
</dbReference>
<dbReference type="SUPFAM" id="SSF55785">
    <property type="entry name" value="PYP-like sensor domain (PAS domain)"/>
    <property type="match status" value="1"/>
</dbReference>
<dbReference type="SMART" id="SM00091">
    <property type="entry name" value="PAS"/>
    <property type="match status" value="1"/>
</dbReference>
<dbReference type="CDD" id="cd00130">
    <property type="entry name" value="PAS"/>
    <property type="match status" value="1"/>
</dbReference>
<gene>
    <name evidence="4" type="ORF">KL86APRO_10582</name>
</gene>
<dbReference type="PROSITE" id="PS50112">
    <property type="entry name" value="PAS"/>
    <property type="match status" value="1"/>
</dbReference>
<dbReference type="InterPro" id="IPR013656">
    <property type="entry name" value="PAS_4"/>
</dbReference>
<name>A0A212J723_9PROT</name>
<dbReference type="Pfam" id="PF08448">
    <property type="entry name" value="PAS_4"/>
    <property type="match status" value="1"/>
</dbReference>
<feature type="transmembrane region" description="Helical" evidence="1">
    <location>
        <begin position="24"/>
        <end position="45"/>
    </location>
</feature>
<organism evidence="4">
    <name type="scientific">uncultured Alphaproteobacteria bacterium</name>
    <dbReference type="NCBI Taxonomy" id="91750"/>
    <lineage>
        <taxon>Bacteria</taxon>
        <taxon>Pseudomonadati</taxon>
        <taxon>Pseudomonadota</taxon>
        <taxon>Alphaproteobacteria</taxon>
        <taxon>environmental samples</taxon>
    </lineage>
</organism>
<dbReference type="PANTHER" id="PTHR45228">
    <property type="entry name" value="CYCLIC DI-GMP PHOSPHODIESTERASE TM_0186-RELATED"/>
    <property type="match status" value="1"/>
</dbReference>
<dbReference type="Pfam" id="PF13487">
    <property type="entry name" value="HD_5"/>
    <property type="match status" value="1"/>
</dbReference>
<keyword evidence="1" id="KW-0812">Transmembrane</keyword>
<evidence type="ECO:0000313" key="4">
    <source>
        <dbReference type="EMBL" id="SBV95015.1"/>
    </source>
</evidence>
<keyword evidence="1" id="KW-1133">Transmembrane helix</keyword>
<dbReference type="AlphaFoldDB" id="A0A212J723"/>
<evidence type="ECO:0000259" key="2">
    <source>
        <dbReference type="PROSITE" id="PS50112"/>
    </source>
</evidence>